<dbReference type="KEGG" id="afg:AFULGI_00006980"/>
<dbReference type="InterPro" id="IPR010985">
    <property type="entry name" value="Ribbon_hlx_hlx"/>
</dbReference>
<dbReference type="Proteomes" id="UP000028501">
    <property type="component" value="Chromosome"/>
</dbReference>
<name>A0A075WED9_ARCFL</name>
<proteinExistence type="predicted"/>
<evidence type="ECO:0000313" key="2">
    <source>
        <dbReference type="Proteomes" id="UP000028501"/>
    </source>
</evidence>
<dbReference type="SUPFAM" id="SSF47598">
    <property type="entry name" value="Ribbon-helix-helix"/>
    <property type="match status" value="1"/>
</dbReference>
<organism evidence="1 2">
    <name type="scientific">Archaeoglobus fulgidus DSM 8774</name>
    <dbReference type="NCBI Taxonomy" id="1344584"/>
    <lineage>
        <taxon>Archaea</taxon>
        <taxon>Methanobacteriati</taxon>
        <taxon>Methanobacteriota</taxon>
        <taxon>Archaeoglobi</taxon>
        <taxon>Archaeoglobales</taxon>
        <taxon>Archaeoglobaceae</taxon>
        <taxon>Archaeoglobus</taxon>
    </lineage>
</organism>
<evidence type="ECO:0008006" key="3">
    <source>
        <dbReference type="Google" id="ProtNLM"/>
    </source>
</evidence>
<sequence length="53" mass="6291">MCMPNITLSLPEDLYRKMKKYGEIRWSEVVRKAIAEYLEKLEEIETEVGSKEL</sequence>
<reference evidence="1 2" key="1">
    <citation type="submission" date="2013-07" db="EMBL/GenBank/DDBJ databases">
        <title>Genome of Archaeoglobus fulgidus.</title>
        <authorList>
            <person name="Fiebig A."/>
            <person name="Birkeland N.-K."/>
        </authorList>
    </citation>
    <scope>NUCLEOTIDE SEQUENCE [LARGE SCALE GENOMIC DNA]</scope>
    <source>
        <strain evidence="1 2">DSM 8774</strain>
    </source>
</reference>
<dbReference type="HOGENOM" id="CLU_213584_0_0_2"/>
<dbReference type="AlphaFoldDB" id="A0A075WED9"/>
<dbReference type="GO" id="GO:0006355">
    <property type="term" value="P:regulation of DNA-templated transcription"/>
    <property type="evidence" value="ECO:0007669"/>
    <property type="project" value="InterPro"/>
</dbReference>
<protein>
    <recommendedName>
        <fullName evidence="3">Ribbon-helix-helix protein CopG domain-containing protein</fullName>
    </recommendedName>
</protein>
<evidence type="ECO:0000313" key="1">
    <source>
        <dbReference type="EMBL" id="AIG97499.1"/>
    </source>
</evidence>
<gene>
    <name evidence="1" type="ORF">AFULGI_00006980</name>
</gene>
<accession>A0A075WED9</accession>
<dbReference type="EMBL" id="CP006577">
    <property type="protein sequence ID" value="AIG97499.1"/>
    <property type="molecule type" value="Genomic_DNA"/>
</dbReference>